<comment type="caution">
    <text evidence="2">The sequence shown here is derived from an EMBL/GenBank/DDBJ whole genome shotgun (WGS) entry which is preliminary data.</text>
</comment>
<evidence type="ECO:0008006" key="4">
    <source>
        <dbReference type="Google" id="ProtNLM"/>
    </source>
</evidence>
<accession>G6XIW8</accession>
<dbReference type="Proteomes" id="UP000004949">
    <property type="component" value="Unassembled WGS sequence"/>
</dbReference>
<dbReference type="AlphaFoldDB" id="G6XIW8"/>
<organism evidence="2 3">
    <name type="scientific">Gluconobacter morbifer G707</name>
    <dbReference type="NCBI Taxonomy" id="1088869"/>
    <lineage>
        <taxon>Bacteria</taxon>
        <taxon>Pseudomonadati</taxon>
        <taxon>Pseudomonadota</taxon>
        <taxon>Alphaproteobacteria</taxon>
        <taxon>Acetobacterales</taxon>
        <taxon>Acetobacteraceae</taxon>
        <taxon>Gluconobacter</taxon>
    </lineage>
</organism>
<sequence length="74" mass="8458">MEPFSSLKRSAISLVAGPEFRSVCDELAMAKRQIAKLEQRLAEKALEASTLQARLTRKQQRRDSSGRFVRRNHT</sequence>
<protein>
    <recommendedName>
        <fullName evidence="4">Transposase</fullName>
    </recommendedName>
</protein>
<dbReference type="PATRIC" id="fig|1088869.3.peg.1168"/>
<proteinExistence type="predicted"/>
<name>G6XIW8_9PROT</name>
<gene>
    <name evidence="2" type="ORF">GMO_11680</name>
</gene>
<keyword evidence="3" id="KW-1185">Reference proteome</keyword>
<evidence type="ECO:0000313" key="3">
    <source>
        <dbReference type="Proteomes" id="UP000004949"/>
    </source>
</evidence>
<feature type="region of interest" description="Disordered" evidence="1">
    <location>
        <begin position="53"/>
        <end position="74"/>
    </location>
</feature>
<reference evidence="2 3" key="1">
    <citation type="submission" date="2011-10" db="EMBL/GenBank/DDBJ databases">
        <title>Genome sequence of Gluconobacter morbifer G707, isolated from Drosophila gut.</title>
        <authorList>
            <person name="Lee W.-J."/>
            <person name="Kim E.-K."/>
        </authorList>
    </citation>
    <scope>NUCLEOTIDE SEQUENCE [LARGE SCALE GENOMIC DNA]</scope>
    <source>
        <strain evidence="2 3">G707</strain>
    </source>
</reference>
<evidence type="ECO:0000313" key="2">
    <source>
        <dbReference type="EMBL" id="EHH68398.1"/>
    </source>
</evidence>
<dbReference type="EMBL" id="AGQV01000002">
    <property type="protein sequence ID" value="EHH68398.1"/>
    <property type="molecule type" value="Genomic_DNA"/>
</dbReference>
<evidence type="ECO:0000256" key="1">
    <source>
        <dbReference type="SAM" id="MobiDB-lite"/>
    </source>
</evidence>
<dbReference type="STRING" id="1088869.GMO_11680"/>